<keyword evidence="2" id="KW-1185">Reference proteome</keyword>
<dbReference type="Proteomes" id="UP001300261">
    <property type="component" value="Unassembled WGS sequence"/>
</dbReference>
<proteinExistence type="predicted"/>
<evidence type="ECO:0000313" key="1">
    <source>
        <dbReference type="EMBL" id="MCX2722619.1"/>
    </source>
</evidence>
<organism evidence="1 2">
    <name type="scientific">Roseibium salinum</name>
    <dbReference type="NCBI Taxonomy" id="1604349"/>
    <lineage>
        <taxon>Bacteria</taxon>
        <taxon>Pseudomonadati</taxon>
        <taxon>Pseudomonadota</taxon>
        <taxon>Alphaproteobacteria</taxon>
        <taxon>Hyphomicrobiales</taxon>
        <taxon>Stappiaceae</taxon>
        <taxon>Roseibium</taxon>
    </lineage>
</organism>
<name>A0ABT3R064_9HYPH</name>
<accession>A0ABT3R064</accession>
<sequence>MTKPIFGMSFTRPDDEIVPALGADFSQTLLIETSEDASAASYPLDTPVRFSTSDAAAMADLGTGLLADAVNGIHAQLSDLNAGADVTVVRVAEGVDAATTAASIAAIVDGIAGIPSAVNKTPRIVVAGRTAWRPDLDTTNPVIAALEANLGKILAVAPVDVDDTSAANAIDARETMTSERLMPIGVAARVWDGAQVVTRPMSPRVAGLMIRIDNQVGGGLPFHPFANRPIFGLAGISRKIPFSTLDGSTEGQQLLAANVSIVAEGETGVDGAVADGGYRFIGTDNAHTGELWEQIHQVRGTDYIVTQIIEITNQFLGRRVSADTVEAWINSIAFALRDHVNAGNIIGYTPRSQMFKASQNSPENIRLGHLKLDIGIEPSPVFKLAEHEIRRWRPAVEGLVNEIIARLANDA</sequence>
<reference evidence="1 2" key="1">
    <citation type="journal article" date="2016" name="Int. J. Syst. Evol. Microbiol.">
        <title>Labrenzia salina sp. nov., isolated from the rhizosphere of the halophyte Arthrocnemum macrostachyum.</title>
        <authorList>
            <person name="Camacho M."/>
            <person name="Redondo-Gomez S."/>
            <person name="Rodriguez-Llorente I."/>
            <person name="Rohde M."/>
            <person name="Sproer C."/>
            <person name="Schumann P."/>
            <person name="Klenk H.P."/>
            <person name="Montero-Calasanz M.D.C."/>
        </authorList>
    </citation>
    <scope>NUCLEOTIDE SEQUENCE [LARGE SCALE GENOMIC DNA]</scope>
    <source>
        <strain evidence="1 2">DSM 29163</strain>
    </source>
</reference>
<dbReference type="EMBL" id="JAPEVI010000003">
    <property type="protein sequence ID" value="MCX2722619.1"/>
    <property type="molecule type" value="Genomic_DNA"/>
</dbReference>
<dbReference type="RefSeq" id="WP_265962287.1">
    <property type="nucleotide sequence ID" value="NZ_JAPEVI010000003.1"/>
</dbReference>
<protein>
    <submittedName>
        <fullName evidence="1">Phage tail protein</fullName>
    </submittedName>
</protein>
<evidence type="ECO:0000313" key="2">
    <source>
        <dbReference type="Proteomes" id="UP001300261"/>
    </source>
</evidence>
<gene>
    <name evidence="1" type="ORF">ON753_09505</name>
</gene>
<comment type="caution">
    <text evidence="1">The sequence shown here is derived from an EMBL/GenBank/DDBJ whole genome shotgun (WGS) entry which is preliminary data.</text>
</comment>